<proteinExistence type="predicted"/>
<evidence type="ECO:0000313" key="1">
    <source>
        <dbReference type="EMBL" id="GAX06829.1"/>
    </source>
</evidence>
<comment type="caution">
    <text evidence="1">The sequence shown here is derived from an EMBL/GenBank/DDBJ whole genome shotgun (WGS) entry which is preliminary data.</text>
</comment>
<dbReference type="Proteomes" id="UP000198414">
    <property type="component" value="Unassembled WGS sequence"/>
</dbReference>
<dbReference type="AlphaFoldDB" id="A0A1Z5IYT8"/>
<reference evidence="1 2" key="1">
    <citation type="submission" date="2015-11" db="EMBL/GenBank/DDBJ databases">
        <title>Draft genome sequences of new species of the genus Lactobacillus isolated from orchardgrass silage.</title>
        <authorList>
            <person name="Tohno M."/>
            <person name="Tanizawa Y."/>
            <person name="Arita M."/>
        </authorList>
    </citation>
    <scope>NUCLEOTIDE SEQUENCE [LARGE SCALE GENOMIC DNA]</scope>
    <source>
        <strain evidence="1 2">IWT25</strain>
    </source>
</reference>
<accession>A0A1Z5IYT8</accession>
<organism evidence="1 2">
    <name type="scientific">Secundilactobacillus pentosiphilus</name>
    <dbReference type="NCBI Taxonomy" id="1714682"/>
    <lineage>
        <taxon>Bacteria</taxon>
        <taxon>Bacillati</taxon>
        <taxon>Bacillota</taxon>
        <taxon>Bacilli</taxon>
        <taxon>Lactobacillales</taxon>
        <taxon>Lactobacillaceae</taxon>
        <taxon>Secundilactobacillus</taxon>
    </lineage>
</organism>
<name>A0A1Z5IYT8_9LACO</name>
<dbReference type="RefSeq" id="WP_089121772.1">
    <property type="nucleotide sequence ID" value="NZ_BCMI01000027.1"/>
</dbReference>
<protein>
    <submittedName>
        <fullName evidence="1">Uncharacterized protein</fullName>
    </submittedName>
</protein>
<sequence>MKVTIIGWSKWNHDWHKAVNEGWACQIIGCKRWQLEQAMIDQQHLKGWEVRKAREERSNV</sequence>
<dbReference type="EMBL" id="BCMI01000027">
    <property type="protein sequence ID" value="GAX06829.1"/>
    <property type="molecule type" value="Genomic_DNA"/>
</dbReference>
<gene>
    <name evidence="1" type="ORF">IWT25_02176</name>
</gene>
<evidence type="ECO:0000313" key="2">
    <source>
        <dbReference type="Proteomes" id="UP000198414"/>
    </source>
</evidence>